<dbReference type="EMBL" id="CM047580">
    <property type="protein sequence ID" value="KAI9920677.1"/>
    <property type="molecule type" value="Genomic_DNA"/>
</dbReference>
<dbReference type="Proteomes" id="UP001163321">
    <property type="component" value="Chromosome 1"/>
</dbReference>
<keyword evidence="2" id="KW-1185">Reference proteome</keyword>
<protein>
    <submittedName>
        <fullName evidence="1">Uncharacterized protein</fullName>
    </submittedName>
</protein>
<sequence>MESHKQIKRITDQDLESSVLDLRGTNVSTNLITCPAQPAKTLGIKLAAVVFIVKNLKIRDLPECNESHVFYLLDAYALVKGWNQIQFHLSDSTRRAYRSNYIETMRVQIHANCRTRRAYFSGRLYAEQDLPPEFKLFRPCHRPPLRQLPTNSTNCASTR</sequence>
<name>A0ACC0WPK9_9STRA</name>
<evidence type="ECO:0000313" key="2">
    <source>
        <dbReference type="Proteomes" id="UP001163321"/>
    </source>
</evidence>
<accession>A0ACC0WPK9</accession>
<evidence type="ECO:0000313" key="1">
    <source>
        <dbReference type="EMBL" id="KAI9920677.1"/>
    </source>
</evidence>
<proteinExistence type="predicted"/>
<comment type="caution">
    <text evidence="1">The sequence shown here is derived from an EMBL/GenBank/DDBJ whole genome shotgun (WGS) entry which is preliminary data.</text>
</comment>
<reference evidence="1 2" key="1">
    <citation type="journal article" date="2022" name="bioRxiv">
        <title>The genome of the oomycete Peronosclerospora sorghi, a cosmopolitan pathogen of maize and sorghum, is inflated with dispersed pseudogenes.</title>
        <authorList>
            <person name="Fletcher K."/>
            <person name="Martin F."/>
            <person name="Isakeit T."/>
            <person name="Cavanaugh K."/>
            <person name="Magill C."/>
            <person name="Michelmore R."/>
        </authorList>
    </citation>
    <scope>NUCLEOTIDE SEQUENCE [LARGE SCALE GENOMIC DNA]</scope>
    <source>
        <strain evidence="1">P6</strain>
    </source>
</reference>
<organism evidence="1 2">
    <name type="scientific">Peronosclerospora sorghi</name>
    <dbReference type="NCBI Taxonomy" id="230839"/>
    <lineage>
        <taxon>Eukaryota</taxon>
        <taxon>Sar</taxon>
        <taxon>Stramenopiles</taxon>
        <taxon>Oomycota</taxon>
        <taxon>Peronosporomycetes</taxon>
        <taxon>Peronosporales</taxon>
        <taxon>Peronosporaceae</taxon>
        <taxon>Peronosclerospora</taxon>
    </lineage>
</organism>
<gene>
    <name evidence="1" type="ORF">PsorP6_001636</name>
</gene>